<protein>
    <submittedName>
        <fullName evidence="2">Uncharacterized protein</fullName>
    </submittedName>
</protein>
<dbReference type="EMBL" id="CAJOBA010002393">
    <property type="protein sequence ID" value="CAF3643076.1"/>
    <property type="molecule type" value="Genomic_DNA"/>
</dbReference>
<evidence type="ECO:0000313" key="1">
    <source>
        <dbReference type="EMBL" id="CAF0858094.1"/>
    </source>
</evidence>
<keyword evidence="5" id="KW-1185">Reference proteome</keyword>
<dbReference type="Proteomes" id="UP000682733">
    <property type="component" value="Unassembled WGS sequence"/>
</dbReference>
<organism evidence="2 5">
    <name type="scientific">Didymodactylos carnosus</name>
    <dbReference type="NCBI Taxonomy" id="1234261"/>
    <lineage>
        <taxon>Eukaryota</taxon>
        <taxon>Metazoa</taxon>
        <taxon>Spiralia</taxon>
        <taxon>Gnathifera</taxon>
        <taxon>Rotifera</taxon>
        <taxon>Eurotatoria</taxon>
        <taxon>Bdelloidea</taxon>
        <taxon>Philodinida</taxon>
        <taxon>Philodinidae</taxon>
        <taxon>Didymodactylos</taxon>
    </lineage>
</organism>
<dbReference type="Proteomes" id="UP000677228">
    <property type="component" value="Unassembled WGS sequence"/>
</dbReference>
<dbReference type="EMBL" id="CAJOBC010090812">
    <property type="protein sequence ID" value="CAF4394755.1"/>
    <property type="molecule type" value="Genomic_DNA"/>
</dbReference>
<comment type="caution">
    <text evidence="2">The sequence shown here is derived from an EMBL/GenBank/DDBJ whole genome shotgun (WGS) entry which is preliminary data.</text>
</comment>
<dbReference type="EMBL" id="CAJNOQ010025214">
    <property type="protein sequence ID" value="CAF1535108.1"/>
    <property type="molecule type" value="Genomic_DNA"/>
</dbReference>
<name>A0A815VFI0_9BILA</name>
<reference evidence="2" key="1">
    <citation type="submission" date="2021-02" db="EMBL/GenBank/DDBJ databases">
        <authorList>
            <person name="Nowell W R."/>
        </authorList>
    </citation>
    <scope>NUCLEOTIDE SEQUENCE</scope>
</reference>
<proteinExistence type="predicted"/>
<dbReference type="OrthoDB" id="10029846at2759"/>
<accession>A0A815VFI0</accession>
<dbReference type="Proteomes" id="UP000663829">
    <property type="component" value="Unassembled WGS sequence"/>
</dbReference>
<evidence type="ECO:0000313" key="2">
    <source>
        <dbReference type="EMBL" id="CAF1535108.1"/>
    </source>
</evidence>
<sequence length="132" mass="14685">MKNSRTARQYTSVLSNPVIVLLSLKNDAITKSIATNHNPKLPDNVQNVLTGLKRRVLIHAYKPTPKIYGEERHENGTAATVAVSDAWRSTLYSVRKTILPPIPILIDFEKAAIDTINDVFPQTLVKGCISMF</sequence>
<dbReference type="AlphaFoldDB" id="A0A815VFI0"/>
<gene>
    <name evidence="2" type="ORF">GPM918_LOCUS38286</name>
    <name evidence="1" type="ORF">OVA965_LOCUS7493</name>
    <name evidence="4" type="ORF">SRO942_LOCUS39097</name>
    <name evidence="3" type="ORF">TMI583_LOCUS7488</name>
</gene>
<evidence type="ECO:0000313" key="3">
    <source>
        <dbReference type="EMBL" id="CAF3643076.1"/>
    </source>
</evidence>
<evidence type="ECO:0000313" key="5">
    <source>
        <dbReference type="Proteomes" id="UP000663829"/>
    </source>
</evidence>
<dbReference type="Proteomes" id="UP000681722">
    <property type="component" value="Unassembled WGS sequence"/>
</dbReference>
<dbReference type="EMBL" id="CAJNOK010002393">
    <property type="protein sequence ID" value="CAF0858094.1"/>
    <property type="molecule type" value="Genomic_DNA"/>
</dbReference>
<evidence type="ECO:0000313" key="4">
    <source>
        <dbReference type="EMBL" id="CAF4394755.1"/>
    </source>
</evidence>